<feature type="region of interest" description="Disordered" evidence="15">
    <location>
        <begin position="275"/>
        <end position="302"/>
    </location>
</feature>
<comment type="caution">
    <text evidence="17">The sequence shown here is derived from an EMBL/GenBank/DDBJ whole genome shotgun (WGS) entry which is preliminary data.</text>
</comment>
<dbReference type="AlphaFoldDB" id="A0A2P6VJ62"/>
<evidence type="ECO:0000256" key="3">
    <source>
        <dbReference type="ARBA" id="ARBA00012513"/>
    </source>
</evidence>
<evidence type="ECO:0000256" key="7">
    <source>
        <dbReference type="ARBA" id="ARBA00022741"/>
    </source>
</evidence>
<keyword evidence="11" id="KW-0966">Cell projection</keyword>
<protein>
    <recommendedName>
        <fullName evidence="3">non-specific serine/threonine protein kinase</fullName>
        <ecNumber evidence="3">2.7.11.1</ecNumber>
    </recommendedName>
</protein>
<dbReference type="CDD" id="cd07830">
    <property type="entry name" value="STKc_MAK_like"/>
    <property type="match status" value="1"/>
</dbReference>
<dbReference type="STRING" id="554055.A0A2P6VJ62"/>
<comment type="cofactor">
    <cofactor evidence="1">
        <name>Mg(2+)</name>
        <dbReference type="ChEBI" id="CHEBI:18420"/>
    </cofactor>
</comment>
<dbReference type="InterPro" id="IPR050117">
    <property type="entry name" value="MAPK"/>
</dbReference>
<dbReference type="EC" id="2.7.11.1" evidence="3"/>
<evidence type="ECO:0000256" key="9">
    <source>
        <dbReference type="ARBA" id="ARBA00022840"/>
    </source>
</evidence>
<dbReference type="PANTHER" id="PTHR24055">
    <property type="entry name" value="MITOGEN-ACTIVATED PROTEIN KINASE"/>
    <property type="match status" value="1"/>
</dbReference>
<keyword evidence="7 14" id="KW-0547">Nucleotide-binding</keyword>
<dbReference type="PROSITE" id="PS00107">
    <property type="entry name" value="PROTEIN_KINASE_ATP"/>
    <property type="match status" value="1"/>
</dbReference>
<gene>
    <name evidence="17" type="ORF">C2E20_2591</name>
</gene>
<dbReference type="Proteomes" id="UP000239649">
    <property type="component" value="Unassembled WGS sequence"/>
</dbReference>
<evidence type="ECO:0000313" key="17">
    <source>
        <dbReference type="EMBL" id="PSC74122.1"/>
    </source>
</evidence>
<evidence type="ECO:0000256" key="1">
    <source>
        <dbReference type="ARBA" id="ARBA00001946"/>
    </source>
</evidence>
<keyword evidence="9 14" id="KW-0067">ATP-binding</keyword>
<feature type="compositionally biased region" description="Low complexity" evidence="15">
    <location>
        <begin position="275"/>
        <end position="289"/>
    </location>
</feature>
<reference evidence="17 18" key="1">
    <citation type="journal article" date="2018" name="Plant J.">
        <title>Genome sequences of Chlorella sorokiniana UTEX 1602 and Micractinium conductrix SAG 241.80: implications to maltose excretion by a green alga.</title>
        <authorList>
            <person name="Arriola M.B."/>
            <person name="Velmurugan N."/>
            <person name="Zhang Y."/>
            <person name="Plunkett M.H."/>
            <person name="Hondzo H."/>
            <person name="Barney B.M."/>
        </authorList>
    </citation>
    <scope>NUCLEOTIDE SEQUENCE [LARGE SCALE GENOMIC DNA]</scope>
    <source>
        <strain evidence="17 18">SAG 241.80</strain>
    </source>
</reference>
<dbReference type="GO" id="GO:0046872">
    <property type="term" value="F:metal ion binding"/>
    <property type="evidence" value="ECO:0007669"/>
    <property type="project" value="UniProtKB-KW"/>
</dbReference>
<feature type="region of interest" description="Disordered" evidence="15">
    <location>
        <begin position="408"/>
        <end position="428"/>
    </location>
</feature>
<dbReference type="Gene3D" id="1.10.510.10">
    <property type="entry name" value="Transferase(Phosphotransferase) domain 1"/>
    <property type="match status" value="1"/>
</dbReference>
<evidence type="ECO:0000256" key="15">
    <source>
        <dbReference type="SAM" id="MobiDB-lite"/>
    </source>
</evidence>
<dbReference type="PROSITE" id="PS50011">
    <property type="entry name" value="PROTEIN_KINASE_DOM"/>
    <property type="match status" value="1"/>
</dbReference>
<feature type="domain" description="Protein kinase" evidence="16">
    <location>
        <begin position="4"/>
        <end position="242"/>
    </location>
</feature>
<dbReference type="GO" id="GO:0004674">
    <property type="term" value="F:protein serine/threonine kinase activity"/>
    <property type="evidence" value="ECO:0007669"/>
    <property type="project" value="UniProtKB-KW"/>
</dbReference>
<proteinExistence type="predicted"/>
<sequence length="591" mass="61918">MQRYRVTKQLGDGTYGSVFKATNRQTGEVVAIKKMKRKFYSWDECLALREVRSLRKLHHPCIVQLKEVIRENDELFFVFEYMYFAESRVRNWTYQVLQGLAFMHKQGYFHRDMKPENLLVHRETVKIADFGLARETRSRPPYTDYVSTRWYRAPEVLLRALAYGPPIDIFAVGAIMAELYTLRPLFPGSSEMSFRFPQLPVQPLGKLVPTAGAEAIELMTAMCQWDPKRRPTAVQALQHPYFCVGIRALPTQMACAALKERLAAAARGGACVAKPRQQEQAQQQQQQQQHTAPRRSVAGSLASSSESPVVLAAVAASPLPPPPPGLPLGKRASLVAEGSLPALRAVLPPVPPAATASMTHAAATTAEGGAPGDPLRRLAQLRQAAGGGKQQPAGQAYLLPQQGAAAAPAARQHLPSSRASLAAAPPGGGSGALLASVRSARYRPSLTGQEGGVVRPPPGLSMLAPQMSFQEKARQRLAAATAAAAAGGQGAPAAAASPAAAAAVTDTPTKAFLLRQELWQGGAGGSGGGGGGDALDGFVPGGAPAAAPAAAAAAGGGPASAAAGGVASMARPRGTTLANRFRLAAQPRGGG</sequence>
<feature type="region of interest" description="Disordered" evidence="15">
    <location>
        <begin position="548"/>
        <end position="591"/>
    </location>
</feature>
<keyword evidence="4" id="KW-0723">Serine/threonine-protein kinase</keyword>
<dbReference type="GO" id="GO:0005929">
    <property type="term" value="C:cilium"/>
    <property type="evidence" value="ECO:0007669"/>
    <property type="project" value="UniProtKB-SubCell"/>
</dbReference>
<comment type="catalytic activity">
    <reaction evidence="12">
        <text>L-threonyl-[protein] + ATP = O-phospho-L-threonyl-[protein] + ADP + H(+)</text>
        <dbReference type="Rhea" id="RHEA:46608"/>
        <dbReference type="Rhea" id="RHEA-COMP:11060"/>
        <dbReference type="Rhea" id="RHEA-COMP:11605"/>
        <dbReference type="ChEBI" id="CHEBI:15378"/>
        <dbReference type="ChEBI" id="CHEBI:30013"/>
        <dbReference type="ChEBI" id="CHEBI:30616"/>
        <dbReference type="ChEBI" id="CHEBI:61977"/>
        <dbReference type="ChEBI" id="CHEBI:456216"/>
        <dbReference type="EC" id="2.7.11.1"/>
    </reaction>
</comment>
<evidence type="ECO:0000256" key="13">
    <source>
        <dbReference type="ARBA" id="ARBA00048679"/>
    </source>
</evidence>
<evidence type="ECO:0000256" key="6">
    <source>
        <dbReference type="ARBA" id="ARBA00022723"/>
    </source>
</evidence>
<dbReference type="Gene3D" id="3.30.200.20">
    <property type="entry name" value="Phosphorylase Kinase, domain 1"/>
    <property type="match status" value="1"/>
</dbReference>
<feature type="compositionally biased region" description="Low complexity" evidence="15">
    <location>
        <begin position="548"/>
        <end position="568"/>
    </location>
</feature>
<dbReference type="Pfam" id="PF00069">
    <property type="entry name" value="Pkinase"/>
    <property type="match status" value="1"/>
</dbReference>
<evidence type="ECO:0000256" key="5">
    <source>
        <dbReference type="ARBA" id="ARBA00022679"/>
    </source>
</evidence>
<keyword evidence="18" id="KW-1185">Reference proteome</keyword>
<evidence type="ECO:0000256" key="12">
    <source>
        <dbReference type="ARBA" id="ARBA00047899"/>
    </source>
</evidence>
<dbReference type="SUPFAM" id="SSF56112">
    <property type="entry name" value="Protein kinase-like (PK-like)"/>
    <property type="match status" value="1"/>
</dbReference>
<evidence type="ECO:0000256" key="2">
    <source>
        <dbReference type="ARBA" id="ARBA00004138"/>
    </source>
</evidence>
<evidence type="ECO:0000256" key="4">
    <source>
        <dbReference type="ARBA" id="ARBA00022527"/>
    </source>
</evidence>
<evidence type="ECO:0000256" key="14">
    <source>
        <dbReference type="PROSITE-ProRule" id="PRU10141"/>
    </source>
</evidence>
<dbReference type="OrthoDB" id="2158884at2759"/>
<feature type="binding site" evidence="14">
    <location>
        <position position="34"/>
    </location>
    <ligand>
        <name>ATP</name>
        <dbReference type="ChEBI" id="CHEBI:30616"/>
    </ligand>
</feature>
<dbReference type="SMART" id="SM00220">
    <property type="entry name" value="S_TKc"/>
    <property type="match status" value="1"/>
</dbReference>
<keyword evidence="8 17" id="KW-0418">Kinase</keyword>
<keyword evidence="6" id="KW-0479">Metal-binding</keyword>
<dbReference type="InterPro" id="IPR011009">
    <property type="entry name" value="Kinase-like_dom_sf"/>
</dbReference>
<dbReference type="InterPro" id="IPR017441">
    <property type="entry name" value="Protein_kinase_ATP_BS"/>
</dbReference>
<evidence type="ECO:0000256" key="10">
    <source>
        <dbReference type="ARBA" id="ARBA00022842"/>
    </source>
</evidence>
<keyword evidence="5" id="KW-0808">Transferase</keyword>
<organism evidence="17 18">
    <name type="scientific">Micractinium conductrix</name>
    <dbReference type="NCBI Taxonomy" id="554055"/>
    <lineage>
        <taxon>Eukaryota</taxon>
        <taxon>Viridiplantae</taxon>
        <taxon>Chlorophyta</taxon>
        <taxon>core chlorophytes</taxon>
        <taxon>Trebouxiophyceae</taxon>
        <taxon>Chlorellales</taxon>
        <taxon>Chlorellaceae</taxon>
        <taxon>Chlorella clade</taxon>
        <taxon>Micractinium</taxon>
    </lineage>
</organism>
<dbReference type="InterPro" id="IPR008271">
    <property type="entry name" value="Ser/Thr_kinase_AS"/>
</dbReference>
<dbReference type="EMBL" id="LHPF02000005">
    <property type="protein sequence ID" value="PSC74122.1"/>
    <property type="molecule type" value="Genomic_DNA"/>
</dbReference>
<comment type="subcellular location">
    <subcellularLocation>
        <location evidence="2">Cell projection</location>
        <location evidence="2">Cilium</location>
    </subcellularLocation>
</comment>
<evidence type="ECO:0000259" key="16">
    <source>
        <dbReference type="PROSITE" id="PS50011"/>
    </source>
</evidence>
<dbReference type="PROSITE" id="PS00108">
    <property type="entry name" value="PROTEIN_KINASE_ST"/>
    <property type="match status" value="1"/>
</dbReference>
<name>A0A2P6VJ62_9CHLO</name>
<dbReference type="FunFam" id="3.30.200.20:FF:000071">
    <property type="entry name" value="serine/threonine-protein kinase MAK isoform X1"/>
    <property type="match status" value="1"/>
</dbReference>
<feature type="compositionally biased region" description="Low complexity" evidence="15">
    <location>
        <begin position="408"/>
        <end position="425"/>
    </location>
</feature>
<evidence type="ECO:0000256" key="8">
    <source>
        <dbReference type="ARBA" id="ARBA00022777"/>
    </source>
</evidence>
<dbReference type="InterPro" id="IPR000719">
    <property type="entry name" value="Prot_kinase_dom"/>
</dbReference>
<evidence type="ECO:0000313" key="18">
    <source>
        <dbReference type="Proteomes" id="UP000239649"/>
    </source>
</evidence>
<accession>A0A2P6VJ62</accession>
<evidence type="ECO:0000256" key="11">
    <source>
        <dbReference type="ARBA" id="ARBA00023273"/>
    </source>
</evidence>
<comment type="catalytic activity">
    <reaction evidence="13">
        <text>L-seryl-[protein] + ATP = O-phospho-L-seryl-[protein] + ADP + H(+)</text>
        <dbReference type="Rhea" id="RHEA:17989"/>
        <dbReference type="Rhea" id="RHEA-COMP:9863"/>
        <dbReference type="Rhea" id="RHEA-COMP:11604"/>
        <dbReference type="ChEBI" id="CHEBI:15378"/>
        <dbReference type="ChEBI" id="CHEBI:29999"/>
        <dbReference type="ChEBI" id="CHEBI:30616"/>
        <dbReference type="ChEBI" id="CHEBI:83421"/>
        <dbReference type="ChEBI" id="CHEBI:456216"/>
        <dbReference type="EC" id="2.7.11.1"/>
    </reaction>
</comment>
<dbReference type="GO" id="GO:0005524">
    <property type="term" value="F:ATP binding"/>
    <property type="evidence" value="ECO:0007669"/>
    <property type="project" value="UniProtKB-UniRule"/>
</dbReference>
<keyword evidence="10" id="KW-0460">Magnesium</keyword>